<dbReference type="HOGENOM" id="CLU_010413_2_0_1"/>
<evidence type="ECO:0000256" key="12">
    <source>
        <dbReference type="SAM" id="MobiDB-lite"/>
    </source>
</evidence>
<dbReference type="EMBL" id="HE681720">
    <property type="protein sequence ID" value="CCG22130.1"/>
    <property type="molecule type" value="Genomic_DNA"/>
</dbReference>
<evidence type="ECO:0000256" key="9">
    <source>
        <dbReference type="PIRSR" id="PIRSR610347-1"/>
    </source>
</evidence>
<sequence>MSEKRKSEAFQAASNHWAKRFKTESKQSQDGKTDCEDVRQPDTTSVAIASFPSQLKLLYNPSYPEKELPSVNQDTLRIRDLIGSALLKETYQFNFNVDLPFFLSFLHPTFKREERKIVFITGSRLLDPSFEETESIKANYNISEVQAHIPSRFGTHHTKMMINFYTDESVEVIIMSCNFTRLDFGGLTQMIWRSGRLILGNTTGAKSSKFKSDLIAYLRTYARPQIDYLAKLLEPYSFSGIDVELIASSPGKYDLNSEGPHYGYGSLYNACKRNNLLIDNRDKSRHYNVLAQTSAISYPFSVEKGATAGIFTHLLCPMLFSKNGEFKLLAPGIQSLRRHQSEHNYTPSIIFPAVSEVVSSTIGFAAGQAIHFDYSRSFIHKNYYQQAIKPYLKKWNSSSSMSLAGREQVMPHVKLYMCDNGDNWRSIKWCYMGSHNLSKQAWGSRKGNKFVNDDSSQYEVNSYELGVLVVPKPKTEMKPSYLKDLGSEEGVTYVRMPFKLPPTAYSENDKPWSGHASYGELRDSKGNTYNLPE</sequence>
<evidence type="ECO:0000256" key="1">
    <source>
        <dbReference type="ARBA" id="ARBA00004123"/>
    </source>
</evidence>
<proteinExistence type="inferred from homology"/>
<gene>
    <name evidence="13" type="ORF">CORT_0B04230</name>
</gene>
<dbReference type="GeneID" id="14538651"/>
<reference evidence="13 14" key="1">
    <citation type="journal article" date="2012" name="PLoS ONE">
        <title>Sequence and analysis of the genome of the pathogenic yeast Candida orthopsilosis.</title>
        <authorList>
            <person name="Riccombeni A."/>
            <person name="Vidanes G."/>
            <person name="Proux-Wera E."/>
            <person name="Wolfe K.H."/>
            <person name="Butler G."/>
        </authorList>
    </citation>
    <scope>NUCLEOTIDE SEQUENCE [LARGE SCALE GENOMIC DNA]</scope>
    <source>
        <strain evidence="13 14">Co 90-125</strain>
    </source>
</reference>
<dbReference type="GO" id="GO:0004527">
    <property type="term" value="F:exonuclease activity"/>
    <property type="evidence" value="ECO:0007669"/>
    <property type="project" value="UniProtKB-KW"/>
</dbReference>
<feature type="binding site" evidence="10">
    <location>
        <position position="159"/>
    </location>
    <ligand>
        <name>substrate</name>
    </ligand>
</feature>
<evidence type="ECO:0000313" key="14">
    <source>
        <dbReference type="Proteomes" id="UP000005018"/>
    </source>
</evidence>
<feature type="site" description="Interaction with DNA" evidence="11">
    <location>
        <position position="438"/>
    </location>
</feature>
<evidence type="ECO:0000313" key="13">
    <source>
        <dbReference type="EMBL" id="CCG22130.1"/>
    </source>
</evidence>
<feature type="region of interest" description="Disordered" evidence="12">
    <location>
        <begin position="506"/>
        <end position="533"/>
    </location>
</feature>
<comment type="subcellular location">
    <subcellularLocation>
        <location evidence="1">Nucleus</location>
    </subcellularLocation>
</comment>
<protein>
    <submittedName>
        <fullName evidence="13">Uncharacterized protein</fullName>
    </submittedName>
</protein>
<dbReference type="PANTHER" id="PTHR12415">
    <property type="entry name" value="TYROSYL-DNA PHOSPHODIESTERASE 1"/>
    <property type="match status" value="1"/>
</dbReference>
<keyword evidence="3" id="KW-0540">Nuclease</keyword>
<evidence type="ECO:0000256" key="7">
    <source>
        <dbReference type="ARBA" id="ARBA00023204"/>
    </source>
</evidence>
<feature type="active site" description="Nucleophile" evidence="9">
    <location>
        <position position="157"/>
    </location>
</feature>
<evidence type="ECO:0000256" key="3">
    <source>
        <dbReference type="ARBA" id="ARBA00022722"/>
    </source>
</evidence>
<dbReference type="OrthoDB" id="47785at2759"/>
<evidence type="ECO:0000256" key="8">
    <source>
        <dbReference type="ARBA" id="ARBA00023242"/>
    </source>
</evidence>
<dbReference type="SUPFAM" id="SSF56024">
    <property type="entry name" value="Phospholipase D/nuclease"/>
    <property type="match status" value="2"/>
</dbReference>
<evidence type="ECO:0000256" key="6">
    <source>
        <dbReference type="ARBA" id="ARBA00022839"/>
    </source>
</evidence>
<evidence type="ECO:0000256" key="11">
    <source>
        <dbReference type="PIRSR" id="PIRSR610347-3"/>
    </source>
</evidence>
<keyword evidence="6" id="KW-0269">Exonuclease</keyword>
<dbReference type="AlphaFoldDB" id="H8X190"/>
<dbReference type="RefSeq" id="XP_003867567.1">
    <property type="nucleotide sequence ID" value="XM_003867519.1"/>
</dbReference>
<evidence type="ECO:0000256" key="2">
    <source>
        <dbReference type="ARBA" id="ARBA00010205"/>
    </source>
</evidence>
<feature type="compositionally biased region" description="Basic and acidic residues" evidence="12">
    <location>
        <begin position="21"/>
        <end position="40"/>
    </location>
</feature>
<organism evidence="13 14">
    <name type="scientific">Candida orthopsilosis (strain 90-125)</name>
    <name type="common">Yeast</name>
    <dbReference type="NCBI Taxonomy" id="1136231"/>
    <lineage>
        <taxon>Eukaryota</taxon>
        <taxon>Fungi</taxon>
        <taxon>Dikarya</taxon>
        <taxon>Ascomycota</taxon>
        <taxon>Saccharomycotina</taxon>
        <taxon>Pichiomycetes</taxon>
        <taxon>Debaryomycetaceae</taxon>
        <taxon>Candida/Lodderomyces clade</taxon>
        <taxon>Candida</taxon>
    </lineage>
</organism>
<keyword evidence="14" id="KW-1185">Reference proteome</keyword>
<keyword evidence="8" id="KW-0539">Nucleus</keyword>
<evidence type="ECO:0000256" key="10">
    <source>
        <dbReference type="PIRSR" id="PIRSR610347-2"/>
    </source>
</evidence>
<dbReference type="Proteomes" id="UP000005018">
    <property type="component" value="Chromosome 2"/>
</dbReference>
<dbReference type="GO" id="GO:0006281">
    <property type="term" value="P:DNA repair"/>
    <property type="evidence" value="ECO:0007669"/>
    <property type="project" value="UniProtKB-KW"/>
</dbReference>
<accession>H8X190</accession>
<keyword evidence="7" id="KW-0234">DNA repair</keyword>
<dbReference type="GO" id="GO:0003697">
    <property type="term" value="F:single-stranded DNA binding"/>
    <property type="evidence" value="ECO:0007669"/>
    <property type="project" value="TreeGrafter"/>
</dbReference>
<feature type="active site" description="Proton donor/acceptor" evidence="9">
    <location>
        <position position="412"/>
    </location>
</feature>
<dbReference type="Gene3D" id="3.30.870.10">
    <property type="entry name" value="Endonuclease Chain A"/>
    <property type="match status" value="2"/>
</dbReference>
<evidence type="ECO:0000256" key="5">
    <source>
        <dbReference type="ARBA" id="ARBA00022801"/>
    </source>
</evidence>
<dbReference type="eggNOG" id="KOG2031">
    <property type="taxonomic scope" value="Eukaryota"/>
</dbReference>
<evidence type="ECO:0000256" key="4">
    <source>
        <dbReference type="ARBA" id="ARBA00022763"/>
    </source>
</evidence>
<dbReference type="KEGG" id="cot:CORT_0B04230"/>
<dbReference type="GO" id="GO:0017005">
    <property type="term" value="F:3'-tyrosyl-DNA phosphodiesterase activity"/>
    <property type="evidence" value="ECO:0007669"/>
    <property type="project" value="TreeGrafter"/>
</dbReference>
<dbReference type="GO" id="GO:0005634">
    <property type="term" value="C:nucleus"/>
    <property type="evidence" value="ECO:0007669"/>
    <property type="project" value="UniProtKB-SubCell"/>
</dbReference>
<dbReference type="Pfam" id="PF06087">
    <property type="entry name" value="Tyr-DNA_phospho"/>
    <property type="match status" value="1"/>
</dbReference>
<keyword evidence="4" id="KW-0227">DNA damage</keyword>
<keyword evidence="5" id="KW-0378">Hydrolase</keyword>
<feature type="region of interest" description="Disordered" evidence="12">
    <location>
        <begin position="1"/>
        <end position="40"/>
    </location>
</feature>
<comment type="similarity">
    <text evidence="2">Belongs to the tyrosyl-DNA phosphodiesterase family.</text>
</comment>
<feature type="binding site" evidence="10">
    <location>
        <position position="414"/>
    </location>
    <ligand>
        <name>substrate</name>
    </ligand>
</feature>
<dbReference type="PANTHER" id="PTHR12415:SF0">
    <property type="entry name" value="TYROSYL-DNA PHOSPHODIESTERASE 1"/>
    <property type="match status" value="1"/>
</dbReference>
<dbReference type="CDD" id="cd09196">
    <property type="entry name" value="PLDc_yTdp1_2"/>
    <property type="match status" value="1"/>
</dbReference>
<name>H8X190_CANO9</name>
<dbReference type="GO" id="GO:0003690">
    <property type="term" value="F:double-stranded DNA binding"/>
    <property type="evidence" value="ECO:0007669"/>
    <property type="project" value="TreeGrafter"/>
</dbReference>
<dbReference type="InterPro" id="IPR010347">
    <property type="entry name" value="Tdp1"/>
</dbReference>